<keyword evidence="6" id="KW-0175">Coiled coil</keyword>
<evidence type="ECO:0000259" key="7">
    <source>
        <dbReference type="PROSITE" id="PS50066"/>
    </source>
</evidence>
<dbReference type="EMBL" id="JABWDY010040386">
    <property type="protein sequence ID" value="KAF5178146.1"/>
    <property type="molecule type" value="Genomic_DNA"/>
</dbReference>
<keyword evidence="4" id="KW-0804">Transcription</keyword>
<dbReference type="PRINTS" id="PR00404">
    <property type="entry name" value="MADSDOMAIN"/>
</dbReference>
<dbReference type="Proteomes" id="UP000554482">
    <property type="component" value="Unassembled WGS sequence"/>
</dbReference>
<evidence type="ECO:0000313" key="8">
    <source>
        <dbReference type="EMBL" id="KAF5178146.1"/>
    </source>
</evidence>
<dbReference type="SMART" id="SM00432">
    <property type="entry name" value="MADS"/>
    <property type="match status" value="1"/>
</dbReference>
<keyword evidence="5" id="KW-0539">Nucleus</keyword>
<dbReference type="InterPro" id="IPR002100">
    <property type="entry name" value="TF_MADSbox"/>
</dbReference>
<keyword evidence="9" id="KW-1185">Reference proteome</keyword>
<dbReference type="FunFam" id="3.40.1810.10:FF:000024">
    <property type="entry name" value="Agamous-like MADS-box protein AGL80"/>
    <property type="match status" value="1"/>
</dbReference>
<dbReference type="GO" id="GO:0045944">
    <property type="term" value="P:positive regulation of transcription by RNA polymerase II"/>
    <property type="evidence" value="ECO:0007669"/>
    <property type="project" value="InterPro"/>
</dbReference>
<dbReference type="SUPFAM" id="SSF55455">
    <property type="entry name" value="SRF-like"/>
    <property type="match status" value="1"/>
</dbReference>
<dbReference type="GO" id="GO:0000981">
    <property type="term" value="F:DNA-binding transcription factor activity, RNA polymerase II-specific"/>
    <property type="evidence" value="ECO:0007669"/>
    <property type="project" value="InterPro"/>
</dbReference>
<keyword evidence="3" id="KW-0238">DNA-binding</keyword>
<dbReference type="AlphaFoldDB" id="A0A7J6UZN8"/>
<dbReference type="GO" id="GO:0005634">
    <property type="term" value="C:nucleus"/>
    <property type="evidence" value="ECO:0007669"/>
    <property type="project" value="UniProtKB-SubCell"/>
</dbReference>
<dbReference type="PROSITE" id="PS50066">
    <property type="entry name" value="MADS_BOX_2"/>
    <property type="match status" value="1"/>
</dbReference>
<dbReference type="PANTHER" id="PTHR11945">
    <property type="entry name" value="MADS BOX PROTEIN"/>
    <property type="match status" value="1"/>
</dbReference>
<reference evidence="8 9" key="1">
    <citation type="submission" date="2020-06" db="EMBL/GenBank/DDBJ databases">
        <title>Transcriptomic and genomic resources for Thalictrum thalictroides and T. hernandezii: Facilitating candidate gene discovery in an emerging model plant lineage.</title>
        <authorList>
            <person name="Arias T."/>
            <person name="Riano-Pachon D.M."/>
            <person name="Di Stilio V.S."/>
        </authorList>
    </citation>
    <scope>NUCLEOTIDE SEQUENCE [LARGE SCALE GENOMIC DNA]</scope>
    <source>
        <strain evidence="9">cv. WT478/WT964</strain>
        <tissue evidence="8">Leaves</tissue>
    </source>
</reference>
<gene>
    <name evidence="8" type="ORF">FRX31_032269</name>
</gene>
<evidence type="ECO:0000256" key="4">
    <source>
        <dbReference type="ARBA" id="ARBA00023163"/>
    </source>
</evidence>
<sequence>MARGMVKLALIKNNSAQRTCFRKRKSCLLKKIRELSILCGVEACAIIMNVPNDPNSVVWPSPQETQSVINMFKSMPAMEKNKRMINQEDYLKQRIKKMEEQAKKQQFENHKLEMTEVMYQALAGKRLEGMRKEDLAIQ</sequence>
<evidence type="ECO:0000256" key="5">
    <source>
        <dbReference type="ARBA" id="ARBA00023242"/>
    </source>
</evidence>
<proteinExistence type="predicted"/>
<comment type="subcellular location">
    <subcellularLocation>
        <location evidence="1">Nucleus</location>
    </subcellularLocation>
</comment>
<comment type="caution">
    <text evidence="8">The sequence shown here is derived from an EMBL/GenBank/DDBJ whole genome shotgun (WGS) entry which is preliminary data.</text>
</comment>
<dbReference type="Gene3D" id="3.40.1810.10">
    <property type="entry name" value="Transcription factor, MADS-box"/>
    <property type="match status" value="1"/>
</dbReference>
<keyword evidence="2" id="KW-0805">Transcription regulation</keyword>
<organism evidence="8 9">
    <name type="scientific">Thalictrum thalictroides</name>
    <name type="common">Rue-anemone</name>
    <name type="synonym">Anemone thalictroides</name>
    <dbReference type="NCBI Taxonomy" id="46969"/>
    <lineage>
        <taxon>Eukaryota</taxon>
        <taxon>Viridiplantae</taxon>
        <taxon>Streptophyta</taxon>
        <taxon>Embryophyta</taxon>
        <taxon>Tracheophyta</taxon>
        <taxon>Spermatophyta</taxon>
        <taxon>Magnoliopsida</taxon>
        <taxon>Ranunculales</taxon>
        <taxon>Ranunculaceae</taxon>
        <taxon>Thalictroideae</taxon>
        <taxon>Thalictrum</taxon>
    </lineage>
</organism>
<dbReference type="InterPro" id="IPR033897">
    <property type="entry name" value="SRF-like_MADS-box"/>
</dbReference>
<feature type="domain" description="MADS-box" evidence="7">
    <location>
        <begin position="1"/>
        <end position="49"/>
    </location>
</feature>
<dbReference type="GO" id="GO:0000978">
    <property type="term" value="F:RNA polymerase II cis-regulatory region sequence-specific DNA binding"/>
    <property type="evidence" value="ECO:0007669"/>
    <property type="project" value="TreeGrafter"/>
</dbReference>
<dbReference type="Pfam" id="PF00319">
    <property type="entry name" value="SRF-TF"/>
    <property type="match status" value="1"/>
</dbReference>
<dbReference type="InterPro" id="IPR036879">
    <property type="entry name" value="TF_MADSbox_sf"/>
</dbReference>
<evidence type="ECO:0000256" key="3">
    <source>
        <dbReference type="ARBA" id="ARBA00023125"/>
    </source>
</evidence>
<evidence type="ECO:0000313" key="9">
    <source>
        <dbReference type="Proteomes" id="UP000554482"/>
    </source>
</evidence>
<evidence type="ECO:0000256" key="2">
    <source>
        <dbReference type="ARBA" id="ARBA00023015"/>
    </source>
</evidence>
<dbReference type="OrthoDB" id="1692623at2759"/>
<feature type="coiled-coil region" evidence="6">
    <location>
        <begin position="81"/>
        <end position="115"/>
    </location>
</feature>
<protein>
    <submittedName>
        <fullName evidence="8">Agamous-like mads-box protein agl80</fullName>
    </submittedName>
</protein>
<name>A0A7J6UZN8_THATH</name>
<dbReference type="CDD" id="cd00266">
    <property type="entry name" value="MADS_SRF_like"/>
    <property type="match status" value="1"/>
</dbReference>
<accession>A0A7J6UZN8</accession>
<evidence type="ECO:0000256" key="6">
    <source>
        <dbReference type="SAM" id="Coils"/>
    </source>
</evidence>
<evidence type="ECO:0000256" key="1">
    <source>
        <dbReference type="ARBA" id="ARBA00004123"/>
    </source>
</evidence>
<dbReference type="PANTHER" id="PTHR11945:SF387">
    <property type="entry name" value="AGAMOUS-LIKE MADS-BOX PROTEIN AGL80"/>
    <property type="match status" value="1"/>
</dbReference>
<dbReference type="GO" id="GO:0046983">
    <property type="term" value="F:protein dimerization activity"/>
    <property type="evidence" value="ECO:0007669"/>
    <property type="project" value="InterPro"/>
</dbReference>